<evidence type="ECO:0000313" key="1">
    <source>
        <dbReference type="EMBL" id="KAK7338922.1"/>
    </source>
</evidence>
<dbReference type="EMBL" id="JAYMYQ010000004">
    <property type="protein sequence ID" value="KAK7338923.1"/>
    <property type="molecule type" value="Genomic_DNA"/>
</dbReference>
<evidence type="ECO:0000313" key="3">
    <source>
        <dbReference type="EMBL" id="KAK7358800.1"/>
    </source>
</evidence>
<sequence length="161" mass="17910">MHREFEGRSARLKLYLLAEQLPMVYILLFAELELVLLNLKLQTSGVILDLKVGHNCEIPSLNLSNYGSGFEFCGSGRVFHGCSISRFLSISSSLSKDQFKISLRHQSSSHCNSLFSCEIDHLRSGASSDAFLNLFRANLGEAECIPPFLLVLLILRSRASS</sequence>
<dbReference type="EMBL" id="JAYMYQ010000001">
    <property type="protein sequence ID" value="KAK7358800.1"/>
    <property type="molecule type" value="Genomic_DNA"/>
</dbReference>
<dbReference type="EMBL" id="JAYMYQ010000004">
    <property type="protein sequence ID" value="KAK7338922.1"/>
    <property type="molecule type" value="Genomic_DNA"/>
</dbReference>
<organism evidence="2 5">
    <name type="scientific">Canavalia gladiata</name>
    <name type="common">Sword bean</name>
    <name type="synonym">Dolichos gladiatus</name>
    <dbReference type="NCBI Taxonomy" id="3824"/>
    <lineage>
        <taxon>Eukaryota</taxon>
        <taxon>Viridiplantae</taxon>
        <taxon>Streptophyta</taxon>
        <taxon>Embryophyta</taxon>
        <taxon>Tracheophyta</taxon>
        <taxon>Spermatophyta</taxon>
        <taxon>Magnoliopsida</taxon>
        <taxon>eudicotyledons</taxon>
        <taxon>Gunneridae</taxon>
        <taxon>Pentapetalae</taxon>
        <taxon>rosids</taxon>
        <taxon>fabids</taxon>
        <taxon>Fabales</taxon>
        <taxon>Fabaceae</taxon>
        <taxon>Papilionoideae</taxon>
        <taxon>50 kb inversion clade</taxon>
        <taxon>NPAAA clade</taxon>
        <taxon>indigoferoid/millettioid clade</taxon>
        <taxon>Phaseoleae</taxon>
        <taxon>Canavalia</taxon>
    </lineage>
</organism>
<name>A0AAN9LRI8_CANGL</name>
<gene>
    <name evidence="3" type="ORF">VNO77_00739</name>
    <name evidence="4" type="ORF">VNO77_00740</name>
    <name evidence="1" type="ORF">VNO77_19556</name>
    <name evidence="2" type="ORF">VNO77_19557</name>
</gene>
<comment type="caution">
    <text evidence="2">The sequence shown here is derived from an EMBL/GenBank/DDBJ whole genome shotgun (WGS) entry which is preliminary data.</text>
</comment>
<evidence type="ECO:0000313" key="4">
    <source>
        <dbReference type="EMBL" id="KAK7358801.1"/>
    </source>
</evidence>
<keyword evidence="5" id="KW-1185">Reference proteome</keyword>
<proteinExistence type="predicted"/>
<accession>A0AAN9LRI8</accession>
<dbReference type="AlphaFoldDB" id="A0AAN9LRI8"/>
<protein>
    <submittedName>
        <fullName evidence="2">Uncharacterized protein</fullName>
    </submittedName>
</protein>
<evidence type="ECO:0000313" key="5">
    <source>
        <dbReference type="Proteomes" id="UP001367508"/>
    </source>
</evidence>
<dbReference type="EMBL" id="JAYMYQ010000001">
    <property type="protein sequence ID" value="KAK7358801.1"/>
    <property type="molecule type" value="Genomic_DNA"/>
</dbReference>
<evidence type="ECO:0000313" key="2">
    <source>
        <dbReference type="EMBL" id="KAK7338923.1"/>
    </source>
</evidence>
<reference evidence="2 5" key="1">
    <citation type="submission" date="2024-01" db="EMBL/GenBank/DDBJ databases">
        <title>The genomes of 5 underutilized Papilionoideae crops provide insights into root nodulation and disease resistanc.</title>
        <authorList>
            <person name="Jiang F."/>
        </authorList>
    </citation>
    <scope>NUCLEOTIDE SEQUENCE [LARGE SCALE GENOMIC DNA]</scope>
    <source>
        <strain evidence="2">LVBAO_FW01</strain>
        <tissue evidence="2">Leaves</tissue>
    </source>
</reference>
<dbReference type="Proteomes" id="UP001367508">
    <property type="component" value="Unassembled WGS sequence"/>
</dbReference>